<dbReference type="RefSeq" id="WP_053407521.1">
    <property type="nucleotide sequence ID" value="NZ_DAIPHI010000057.1"/>
</dbReference>
<evidence type="ECO:0000259" key="2">
    <source>
        <dbReference type="Pfam" id="PF13778"/>
    </source>
</evidence>
<name>A0A0M0I557_9VIBR</name>
<keyword evidence="4" id="KW-1185">Reference proteome</keyword>
<organism evidence="3 4">
    <name type="scientific">Vibrio hepatarius</name>
    <dbReference type="NCBI Taxonomy" id="171383"/>
    <lineage>
        <taxon>Bacteria</taxon>
        <taxon>Pseudomonadati</taxon>
        <taxon>Pseudomonadota</taxon>
        <taxon>Gammaproteobacteria</taxon>
        <taxon>Vibrionales</taxon>
        <taxon>Vibrionaceae</taxon>
        <taxon>Vibrio</taxon>
        <taxon>Vibrio oreintalis group</taxon>
    </lineage>
</organism>
<gene>
    <name evidence="3" type="ORF">AKJ31_02575</name>
</gene>
<dbReference type="EMBL" id="LHPI01000001">
    <property type="protein sequence ID" value="KOO09262.1"/>
    <property type="molecule type" value="Genomic_DNA"/>
</dbReference>
<dbReference type="AlphaFoldDB" id="A0A0M0I557"/>
<proteinExistence type="predicted"/>
<dbReference type="Proteomes" id="UP000037530">
    <property type="component" value="Unassembled WGS sequence"/>
</dbReference>
<evidence type="ECO:0000313" key="4">
    <source>
        <dbReference type="Proteomes" id="UP000037530"/>
    </source>
</evidence>
<evidence type="ECO:0000313" key="3">
    <source>
        <dbReference type="EMBL" id="KOO09262.1"/>
    </source>
</evidence>
<accession>A0A0M0I557</accession>
<dbReference type="PATRIC" id="fig|171383.3.peg.527"/>
<sequence length="145" mass="16843">MRYFLGMMLLVISTHYSLAYPVHSGQWTHRSVIYFAPSNDEHVKQFLLESIINDCNLEERDIVTLVITEDGYTAPSWIKEIFDLRQMFLIYGVTPGKHTAILIGKDGAEKLRWGKETNWESVMKTVDLMPMRQKEMEKRTSPCLA</sequence>
<dbReference type="Pfam" id="PF13778">
    <property type="entry name" value="DUF4174"/>
    <property type="match status" value="1"/>
</dbReference>
<dbReference type="STRING" id="171383.AKJ31_02575"/>
<feature type="domain" description="DUF4174" evidence="2">
    <location>
        <begin position="25"/>
        <end position="135"/>
    </location>
</feature>
<evidence type="ECO:0000256" key="1">
    <source>
        <dbReference type="ARBA" id="ARBA00022729"/>
    </source>
</evidence>
<dbReference type="InterPro" id="IPR025232">
    <property type="entry name" value="DUF4174"/>
</dbReference>
<reference evidence="4" key="1">
    <citation type="submission" date="2015-08" db="EMBL/GenBank/DDBJ databases">
        <title>Vibrio galatheae sp. nov., a novel member of the Vibrionaceae family isolated from the Solomon Islands.</title>
        <authorList>
            <person name="Giubergia S."/>
            <person name="Machado H."/>
            <person name="Mateiu R.V."/>
            <person name="Gram L."/>
        </authorList>
    </citation>
    <scope>NUCLEOTIDE SEQUENCE [LARGE SCALE GENOMIC DNA]</scope>
    <source>
        <strain evidence="4">DSM 19134</strain>
    </source>
</reference>
<keyword evidence="1" id="KW-0732">Signal</keyword>
<comment type="caution">
    <text evidence="3">The sequence shown here is derived from an EMBL/GenBank/DDBJ whole genome shotgun (WGS) entry which is preliminary data.</text>
</comment>
<protein>
    <recommendedName>
        <fullName evidence="2">DUF4174 domain-containing protein</fullName>
    </recommendedName>
</protein>
<dbReference type="OrthoDB" id="5893017at2"/>